<dbReference type="Gene3D" id="3.40.710.10">
    <property type="entry name" value="DD-peptidase/beta-lactamase superfamily"/>
    <property type="match status" value="1"/>
</dbReference>
<evidence type="ECO:0000259" key="2">
    <source>
        <dbReference type="Pfam" id="PF00144"/>
    </source>
</evidence>
<dbReference type="STRING" id="687842.ASU31_22020"/>
<dbReference type="RefSeq" id="WP_057934411.1">
    <property type="nucleotide sequence ID" value="NZ_LMZQ01000028.1"/>
</dbReference>
<dbReference type="InterPro" id="IPR001466">
    <property type="entry name" value="Beta-lactam-related"/>
</dbReference>
<comment type="caution">
    <text evidence="3">The sequence shown here is derived from an EMBL/GenBank/DDBJ whole genome shotgun (WGS) entry which is preliminary data.</text>
</comment>
<dbReference type="InterPro" id="IPR012338">
    <property type="entry name" value="Beta-lactam/transpept-like"/>
</dbReference>
<feature type="signal peptide" evidence="1">
    <location>
        <begin position="1"/>
        <end position="19"/>
    </location>
</feature>
<dbReference type="PANTHER" id="PTHR46825">
    <property type="entry name" value="D-ALANYL-D-ALANINE-CARBOXYPEPTIDASE/ENDOPEPTIDASE AMPH"/>
    <property type="match status" value="1"/>
</dbReference>
<evidence type="ECO:0000313" key="3">
    <source>
        <dbReference type="EMBL" id="KRT13937.1"/>
    </source>
</evidence>
<reference evidence="3 4" key="1">
    <citation type="submission" date="2015-11" db="EMBL/GenBank/DDBJ databases">
        <title>Sequence of Pedobacter ginsenosidimutans.</title>
        <authorList>
            <person name="Carson E."/>
            <person name="Keyser V."/>
            <person name="Newman J."/>
            <person name="Miller J."/>
        </authorList>
    </citation>
    <scope>NUCLEOTIDE SEQUENCE [LARGE SCALE GENOMIC DNA]</scope>
    <source>
        <strain evidence="3 4">KACC 14530</strain>
    </source>
</reference>
<dbReference type="InterPro" id="IPR050491">
    <property type="entry name" value="AmpC-like"/>
</dbReference>
<dbReference type="Pfam" id="PF00144">
    <property type="entry name" value="Beta-lactamase"/>
    <property type="match status" value="1"/>
</dbReference>
<organism evidence="3 4">
    <name type="scientific">Pedobacter ginsenosidimutans</name>
    <dbReference type="NCBI Taxonomy" id="687842"/>
    <lineage>
        <taxon>Bacteria</taxon>
        <taxon>Pseudomonadati</taxon>
        <taxon>Bacteroidota</taxon>
        <taxon>Sphingobacteriia</taxon>
        <taxon>Sphingobacteriales</taxon>
        <taxon>Sphingobacteriaceae</taxon>
        <taxon>Pedobacter</taxon>
    </lineage>
</organism>
<dbReference type="Proteomes" id="UP000051950">
    <property type="component" value="Unassembled WGS sequence"/>
</dbReference>
<evidence type="ECO:0000313" key="4">
    <source>
        <dbReference type="Proteomes" id="UP000051950"/>
    </source>
</evidence>
<protein>
    <recommendedName>
        <fullName evidence="2">Beta-lactamase-related domain-containing protein</fullName>
    </recommendedName>
</protein>
<feature type="chain" id="PRO_5006665215" description="Beta-lactamase-related domain-containing protein" evidence="1">
    <location>
        <begin position="20"/>
        <end position="446"/>
    </location>
</feature>
<keyword evidence="4" id="KW-1185">Reference proteome</keyword>
<dbReference type="SUPFAM" id="SSF56601">
    <property type="entry name" value="beta-lactamase/transpeptidase-like"/>
    <property type="match status" value="1"/>
</dbReference>
<proteinExistence type="predicted"/>
<dbReference type="AlphaFoldDB" id="A0A0T5VJH6"/>
<gene>
    <name evidence="3" type="ORF">ASU31_22020</name>
</gene>
<dbReference type="OrthoDB" id="9798166at2"/>
<feature type="domain" description="Beta-lactamase-related" evidence="2">
    <location>
        <begin position="42"/>
        <end position="331"/>
    </location>
</feature>
<sequence length="446" mass="49494">MKTILAFFLFCFISICAFAQSVPKAIDSLIGAYAKLNKFNGNIVVIKSRKTVFNGSYGFRDVEKSIKCNGSEIFQLASLSKTFTAVLTMKLIEEGKLSLNTRISDFFPVLHPEQKITVAHLLGHTSGIREVLADSALREKIFSGMKADREELLQYFSSQPLEFTPGSEFSYSNSGYDLLGMIIEKITGMKYGEAVRRMIFRPLGMRNSGYDYSSLKSGLKTVGYEYLSSNRFVTAKIWDESWTYASGGLYSSVGDLVKWNDALRQNKVISSRALAECYTPGKGEYGYGWFIDSLYGKKIAYHPGNLEGATSYFARIPQDDICIIMLTNQTSTIIESIGSKIIAILNNKPYTLPKPKQEILVSTKTLTSYTGKYDISGSYNTSVDLISGNLYLSTANAAPVRIFAESQNRFYIADSNMTLTFNVGKDGKLTLTIKSGLSTKVGDRLN</sequence>
<evidence type="ECO:0000256" key="1">
    <source>
        <dbReference type="SAM" id="SignalP"/>
    </source>
</evidence>
<dbReference type="PANTHER" id="PTHR46825:SF9">
    <property type="entry name" value="BETA-LACTAMASE-RELATED DOMAIN-CONTAINING PROTEIN"/>
    <property type="match status" value="1"/>
</dbReference>
<dbReference type="EMBL" id="LMZQ01000028">
    <property type="protein sequence ID" value="KRT13937.1"/>
    <property type="molecule type" value="Genomic_DNA"/>
</dbReference>
<accession>A0A0T5VJH6</accession>
<name>A0A0T5VJH6_9SPHI</name>
<keyword evidence="1" id="KW-0732">Signal</keyword>